<accession>A0AAD9U6B6</accession>
<sequence length="123" mass="13603">MFFAALPDLMEVGSNHRFIDLMPFTPKPIPCLDHPNPSVFLLSQREFFRLVLGSKPCNYGEDPDGRASITPLVQIEQLNPRSAVVRSSGVDRTIQVECRGSGVLRAILDFLVTARVAVVQGNH</sequence>
<gene>
    <name evidence="1" type="ORF">Ddye_015827</name>
</gene>
<evidence type="ECO:0000313" key="2">
    <source>
        <dbReference type="Proteomes" id="UP001280121"/>
    </source>
</evidence>
<dbReference type="AlphaFoldDB" id="A0AAD9U6B6"/>
<dbReference type="Proteomes" id="UP001280121">
    <property type="component" value="Unassembled WGS sequence"/>
</dbReference>
<name>A0AAD9U6B6_9ROSI</name>
<evidence type="ECO:0000313" key="1">
    <source>
        <dbReference type="EMBL" id="KAK2648338.1"/>
    </source>
</evidence>
<proteinExistence type="predicted"/>
<organism evidence="1 2">
    <name type="scientific">Dipteronia dyeriana</name>
    <dbReference type="NCBI Taxonomy" id="168575"/>
    <lineage>
        <taxon>Eukaryota</taxon>
        <taxon>Viridiplantae</taxon>
        <taxon>Streptophyta</taxon>
        <taxon>Embryophyta</taxon>
        <taxon>Tracheophyta</taxon>
        <taxon>Spermatophyta</taxon>
        <taxon>Magnoliopsida</taxon>
        <taxon>eudicotyledons</taxon>
        <taxon>Gunneridae</taxon>
        <taxon>Pentapetalae</taxon>
        <taxon>rosids</taxon>
        <taxon>malvids</taxon>
        <taxon>Sapindales</taxon>
        <taxon>Sapindaceae</taxon>
        <taxon>Hippocastanoideae</taxon>
        <taxon>Acereae</taxon>
        <taxon>Dipteronia</taxon>
    </lineage>
</organism>
<dbReference type="EMBL" id="JANJYI010000005">
    <property type="protein sequence ID" value="KAK2648338.1"/>
    <property type="molecule type" value="Genomic_DNA"/>
</dbReference>
<keyword evidence="2" id="KW-1185">Reference proteome</keyword>
<comment type="caution">
    <text evidence="1">The sequence shown here is derived from an EMBL/GenBank/DDBJ whole genome shotgun (WGS) entry which is preliminary data.</text>
</comment>
<protein>
    <submittedName>
        <fullName evidence="1">Uncharacterized protein</fullName>
    </submittedName>
</protein>
<reference evidence="1" key="1">
    <citation type="journal article" date="2023" name="Plant J.">
        <title>Genome sequences and population genomics provide insights into the demographic history, inbreeding, and mutation load of two 'living fossil' tree species of Dipteronia.</title>
        <authorList>
            <person name="Feng Y."/>
            <person name="Comes H.P."/>
            <person name="Chen J."/>
            <person name="Zhu S."/>
            <person name="Lu R."/>
            <person name="Zhang X."/>
            <person name="Li P."/>
            <person name="Qiu J."/>
            <person name="Olsen K.M."/>
            <person name="Qiu Y."/>
        </authorList>
    </citation>
    <scope>NUCLEOTIDE SEQUENCE</scope>
    <source>
        <strain evidence="1">KIB01</strain>
    </source>
</reference>